<dbReference type="SUPFAM" id="SSF48113">
    <property type="entry name" value="Heme-dependent peroxidases"/>
    <property type="match status" value="1"/>
</dbReference>
<dbReference type="GO" id="GO:0020037">
    <property type="term" value="F:heme binding"/>
    <property type="evidence" value="ECO:0007669"/>
    <property type="project" value="InterPro"/>
</dbReference>
<evidence type="ECO:0000256" key="4">
    <source>
        <dbReference type="ARBA" id="ARBA00023180"/>
    </source>
</evidence>
<feature type="binding site" description="axial binding residue" evidence="5">
    <location>
        <position position="289"/>
    </location>
    <ligand>
        <name>heme b</name>
        <dbReference type="ChEBI" id="CHEBI:60344"/>
    </ligand>
    <ligandPart>
        <name>Fe</name>
        <dbReference type="ChEBI" id="CHEBI:18248"/>
    </ligandPart>
</feature>
<evidence type="ECO:0000313" key="6">
    <source>
        <dbReference type="EMBL" id="RWS05802.1"/>
    </source>
</evidence>
<name>A0A443QS16_9ACAR</name>
<keyword evidence="4" id="KW-0325">Glycoprotein</keyword>
<organism evidence="6 7">
    <name type="scientific">Dinothrombium tinctorium</name>
    <dbReference type="NCBI Taxonomy" id="1965070"/>
    <lineage>
        <taxon>Eukaryota</taxon>
        <taxon>Metazoa</taxon>
        <taxon>Ecdysozoa</taxon>
        <taxon>Arthropoda</taxon>
        <taxon>Chelicerata</taxon>
        <taxon>Arachnida</taxon>
        <taxon>Acari</taxon>
        <taxon>Acariformes</taxon>
        <taxon>Trombidiformes</taxon>
        <taxon>Prostigmata</taxon>
        <taxon>Anystina</taxon>
        <taxon>Parasitengona</taxon>
        <taxon>Trombidioidea</taxon>
        <taxon>Trombidiidae</taxon>
        <taxon>Dinothrombium</taxon>
    </lineage>
</organism>
<keyword evidence="5" id="KW-0349">Heme</keyword>
<dbReference type="GO" id="GO:0006979">
    <property type="term" value="P:response to oxidative stress"/>
    <property type="evidence" value="ECO:0007669"/>
    <property type="project" value="InterPro"/>
</dbReference>
<comment type="caution">
    <text evidence="6">The sequence shown here is derived from an EMBL/GenBank/DDBJ whole genome shotgun (WGS) entry which is preliminary data.</text>
</comment>
<evidence type="ECO:0000256" key="1">
    <source>
        <dbReference type="ARBA" id="ARBA00004613"/>
    </source>
</evidence>
<dbReference type="Proteomes" id="UP000285301">
    <property type="component" value="Unassembled WGS sequence"/>
</dbReference>
<dbReference type="OrthoDB" id="6510027at2759"/>
<dbReference type="PRINTS" id="PR00457">
    <property type="entry name" value="ANPEROXIDASE"/>
</dbReference>
<dbReference type="GO" id="GO:0004601">
    <property type="term" value="F:peroxidase activity"/>
    <property type="evidence" value="ECO:0007669"/>
    <property type="project" value="UniProtKB-KW"/>
</dbReference>
<keyword evidence="5" id="KW-0479">Metal-binding</keyword>
<comment type="subcellular location">
    <subcellularLocation>
        <location evidence="1">Secreted</location>
    </subcellularLocation>
</comment>
<protein>
    <submittedName>
        <fullName evidence="6">Peroxidase-like protein</fullName>
    </submittedName>
</protein>
<keyword evidence="3 6" id="KW-0575">Peroxidase</keyword>
<keyword evidence="5" id="KW-0408">Iron</keyword>
<evidence type="ECO:0000256" key="2">
    <source>
        <dbReference type="ARBA" id="ARBA00022525"/>
    </source>
</evidence>
<dbReference type="EMBL" id="NCKU01004540">
    <property type="protein sequence ID" value="RWS05802.1"/>
    <property type="molecule type" value="Genomic_DNA"/>
</dbReference>
<dbReference type="PROSITE" id="PS50292">
    <property type="entry name" value="PEROXIDASE_3"/>
    <property type="match status" value="1"/>
</dbReference>
<keyword evidence="2" id="KW-0964">Secreted</keyword>
<proteinExistence type="predicted"/>
<dbReference type="GO" id="GO:0046872">
    <property type="term" value="F:metal ion binding"/>
    <property type="evidence" value="ECO:0007669"/>
    <property type="project" value="UniProtKB-KW"/>
</dbReference>
<dbReference type="InterPro" id="IPR037120">
    <property type="entry name" value="Haem_peroxidase_sf_animal"/>
</dbReference>
<accession>A0A443QS16</accession>
<dbReference type="InterPro" id="IPR019791">
    <property type="entry name" value="Haem_peroxidase_animal"/>
</dbReference>
<sequence length="368" mass="42867">TVFLFFLVVVAAKEREKRRVICEYQPTPKCKRAAKSIYRTIDGSCNNLKHPKWGKSYTCYPRFMDANYPDVYGHDIMNPMLLNARKLSNSLFKEDVPHKSDKHNLMLMNWGQILANEMTYTSGILLPLYFRQIEPCCNGSEASFHPQCAPIFIPRDDFLNKDLGHTCMNFVRSEDIECFVSGDDYVNSNPWKTAVQTVFVREHNRLATLYRNAFPHLDDDELFQRARRILIAKVQMITYNEFLPAFFGPDLMEEFKLAVLKNGYTDYDENIDPSTTIEFSTAAFRAIGHSMVSSDTTRRLANGNVIKDQIDYTWHHIVNFTKGRLDQYIRGYLFDPSNKIDMFLRTQCEITWKKISTIFPNMEQICLL</sequence>
<dbReference type="Gene3D" id="1.10.640.10">
    <property type="entry name" value="Haem peroxidase domain superfamily, animal type"/>
    <property type="match status" value="2"/>
</dbReference>
<evidence type="ECO:0000256" key="5">
    <source>
        <dbReference type="PIRSR" id="PIRSR619791-2"/>
    </source>
</evidence>
<dbReference type="AlphaFoldDB" id="A0A443QS16"/>
<evidence type="ECO:0000313" key="7">
    <source>
        <dbReference type="Proteomes" id="UP000285301"/>
    </source>
</evidence>
<dbReference type="STRING" id="1965070.A0A443QS16"/>
<dbReference type="Pfam" id="PF03098">
    <property type="entry name" value="An_peroxidase"/>
    <property type="match status" value="2"/>
</dbReference>
<evidence type="ECO:0000256" key="3">
    <source>
        <dbReference type="ARBA" id="ARBA00022559"/>
    </source>
</evidence>
<dbReference type="PANTHER" id="PTHR11475:SF4">
    <property type="entry name" value="CHORION PEROXIDASE"/>
    <property type="match status" value="1"/>
</dbReference>
<reference evidence="6 7" key="1">
    <citation type="journal article" date="2018" name="Gigascience">
        <title>Genomes of trombidid mites reveal novel predicted allergens and laterally-transferred genes associated with secondary metabolism.</title>
        <authorList>
            <person name="Dong X."/>
            <person name="Chaisiri K."/>
            <person name="Xia D."/>
            <person name="Armstrong S.D."/>
            <person name="Fang Y."/>
            <person name="Donnelly M.J."/>
            <person name="Kadowaki T."/>
            <person name="McGarry J.W."/>
            <person name="Darby A.C."/>
            <person name="Makepeace B.L."/>
        </authorList>
    </citation>
    <scope>NUCLEOTIDE SEQUENCE [LARGE SCALE GENOMIC DNA]</scope>
    <source>
        <strain evidence="6">UoL-WK</strain>
    </source>
</reference>
<feature type="non-terminal residue" evidence="6">
    <location>
        <position position="1"/>
    </location>
</feature>
<keyword evidence="7" id="KW-1185">Reference proteome</keyword>
<dbReference type="GO" id="GO:0005576">
    <property type="term" value="C:extracellular region"/>
    <property type="evidence" value="ECO:0007669"/>
    <property type="project" value="UniProtKB-SubCell"/>
</dbReference>
<keyword evidence="3 6" id="KW-0560">Oxidoreductase</keyword>
<dbReference type="InterPro" id="IPR010255">
    <property type="entry name" value="Haem_peroxidase_sf"/>
</dbReference>
<gene>
    <name evidence="6" type="ORF">B4U79_04816</name>
</gene>
<dbReference type="PANTHER" id="PTHR11475">
    <property type="entry name" value="OXIDASE/PEROXIDASE"/>
    <property type="match status" value="1"/>
</dbReference>